<protein>
    <submittedName>
        <fullName evidence="2">Uncharacterized protein</fullName>
    </submittedName>
</protein>
<proteinExistence type="predicted"/>
<keyword evidence="3" id="KW-1185">Reference proteome</keyword>
<sequence length="208" mass="24169">MDNFMVTCKYNWKNHCYEITDTKGFHEKIKKDCSFAKSLFDKLENQKFKTKGNTIVVPDNNCKDQDENFEEKHVEEEHVTDCAEDGGTEFCNKRKGIDESKTVKGVDSKGKKMKASKTKEEPLGSSESNNDRSILSTSKTERNSTYYRQKKALIDIGLVRNDILKEHVSSQLNFHDLYKEGFSVLREFNNTMKERNELLQSMIEKLKK</sequence>
<gene>
    <name evidence="2" type="ORF">G9C98_001391</name>
</gene>
<reference evidence="2" key="2">
    <citation type="submission" date="2021-04" db="EMBL/GenBank/DDBJ databases">
        <title>Genome-wide patterns of bracovirus chromosomal integration into multiple host tissues during parasitism.</title>
        <authorList>
            <person name="Chebbi M.A.C."/>
        </authorList>
    </citation>
    <scope>NUCLEOTIDE SEQUENCE</scope>
    <source>
        <tissue evidence="2">Whole body</tissue>
    </source>
</reference>
<dbReference type="Proteomes" id="UP000729913">
    <property type="component" value="Unassembled WGS sequence"/>
</dbReference>
<dbReference type="AlphaFoldDB" id="A0A8J5QMG8"/>
<organism evidence="2 3">
    <name type="scientific">Cotesia typhae</name>
    <dbReference type="NCBI Taxonomy" id="2053667"/>
    <lineage>
        <taxon>Eukaryota</taxon>
        <taxon>Metazoa</taxon>
        <taxon>Ecdysozoa</taxon>
        <taxon>Arthropoda</taxon>
        <taxon>Hexapoda</taxon>
        <taxon>Insecta</taxon>
        <taxon>Pterygota</taxon>
        <taxon>Neoptera</taxon>
        <taxon>Endopterygota</taxon>
        <taxon>Hymenoptera</taxon>
        <taxon>Apocrita</taxon>
        <taxon>Ichneumonoidea</taxon>
        <taxon>Braconidae</taxon>
        <taxon>Microgastrinae</taxon>
        <taxon>Cotesia</taxon>
    </lineage>
</organism>
<dbReference type="EMBL" id="JAAOIC020000053">
    <property type="protein sequence ID" value="KAG8035735.1"/>
    <property type="molecule type" value="Genomic_DNA"/>
</dbReference>
<reference evidence="2" key="1">
    <citation type="submission" date="2020-03" db="EMBL/GenBank/DDBJ databases">
        <authorList>
            <person name="Chebbi M.A."/>
            <person name="Drezen J.M."/>
        </authorList>
    </citation>
    <scope>NUCLEOTIDE SEQUENCE</scope>
    <source>
        <tissue evidence="2">Whole body</tissue>
    </source>
</reference>
<evidence type="ECO:0000256" key="1">
    <source>
        <dbReference type="SAM" id="MobiDB-lite"/>
    </source>
</evidence>
<name>A0A8J5QMG8_9HYME</name>
<evidence type="ECO:0000313" key="3">
    <source>
        <dbReference type="Proteomes" id="UP000729913"/>
    </source>
</evidence>
<evidence type="ECO:0000313" key="2">
    <source>
        <dbReference type="EMBL" id="KAG8035735.1"/>
    </source>
</evidence>
<comment type="caution">
    <text evidence="2">The sequence shown here is derived from an EMBL/GenBank/DDBJ whole genome shotgun (WGS) entry which is preliminary data.</text>
</comment>
<accession>A0A8J5QMG8</accession>
<feature type="compositionally biased region" description="Polar residues" evidence="1">
    <location>
        <begin position="125"/>
        <end position="141"/>
    </location>
</feature>
<feature type="region of interest" description="Disordered" evidence="1">
    <location>
        <begin position="102"/>
        <end position="141"/>
    </location>
</feature>